<organism evidence="3 4">
    <name type="scientific">Paraburkholderia unamae</name>
    <dbReference type="NCBI Taxonomy" id="219649"/>
    <lineage>
        <taxon>Bacteria</taxon>
        <taxon>Pseudomonadati</taxon>
        <taxon>Pseudomonadota</taxon>
        <taxon>Betaproteobacteria</taxon>
        <taxon>Burkholderiales</taxon>
        <taxon>Burkholderiaceae</taxon>
        <taxon>Paraburkholderia</taxon>
    </lineage>
</organism>
<feature type="domain" description="G" evidence="2">
    <location>
        <begin position="101"/>
        <end position="227"/>
    </location>
</feature>
<dbReference type="Gene3D" id="3.40.50.300">
    <property type="entry name" value="P-loop containing nucleotide triphosphate hydrolases"/>
    <property type="match status" value="1"/>
</dbReference>
<dbReference type="RefSeq" id="WP_116615039.1">
    <property type="nucleotide sequence ID" value="NZ_QEOB01000043.1"/>
</dbReference>
<dbReference type="InterPro" id="IPR027417">
    <property type="entry name" value="P-loop_NTPase"/>
</dbReference>
<evidence type="ECO:0000313" key="4">
    <source>
        <dbReference type="Proteomes" id="UP000245712"/>
    </source>
</evidence>
<accession>A0ABX5K6N9</accession>
<keyword evidence="4" id="KW-1185">Reference proteome</keyword>
<comment type="caution">
    <text evidence="3">The sequence shown here is derived from an EMBL/GenBank/DDBJ whole genome shotgun (WGS) entry which is preliminary data.</text>
</comment>
<dbReference type="SUPFAM" id="SSF52540">
    <property type="entry name" value="P-loop containing nucleoside triphosphate hydrolases"/>
    <property type="match status" value="1"/>
</dbReference>
<dbReference type="InterPro" id="IPR006073">
    <property type="entry name" value="GTP-bd"/>
</dbReference>
<sequence>MKADASQEQRFIAEVDAFEFVARDVEPILHALDAWLADLAGRLRDNALTCTGLKAQAEPATRANAINALMQASALAWPRQWADLAPAQALADAFADKALLLVFGKFNAGKSSFCNFLADRFAAHGRAVHYFHLEAGRIVESPERFKEGATETTSRLQGVRPGDKLVLLDTPGLHSMTPENAALTQRFIDSADGVLWLTSSTSPGQVQELEDLGRELHRNKPLLPVLTRSDAYEEDEVNGELVKVLCNKSAHNRAQQEADVKARAHEKLVAMGVNPALLKPPVSISAHVAREQGQTPVAMTEAGFERLYGALLDIIEPTLAYKRRKMAEILLHHLEENVLGVLCEAVLPRLAELGAASQAALDRLEQQEEEVANAVWRGVMPTLPGLLEKHSATRDVNAICNALTQSISETFSREANARLADYVITPDASLAPFSLDSDANFEDIVVDCTGADGPRREVVGVDYARLHAALGDAIQKHLRRLSRDSVEQCAAAIRRLVQAATQLEIALQSSERDLLDLKCKLRSDSIE</sequence>
<protein>
    <submittedName>
        <fullName evidence="3">GTPase SAR1 family protein</fullName>
    </submittedName>
</protein>
<evidence type="ECO:0000256" key="1">
    <source>
        <dbReference type="SAM" id="Coils"/>
    </source>
</evidence>
<gene>
    <name evidence="3" type="ORF">C7402_14336</name>
</gene>
<evidence type="ECO:0000259" key="2">
    <source>
        <dbReference type="Pfam" id="PF01926"/>
    </source>
</evidence>
<proteinExistence type="predicted"/>
<name>A0ABX5K6N9_9BURK</name>
<dbReference type="EMBL" id="QEOB01000043">
    <property type="protein sequence ID" value="PVX61189.1"/>
    <property type="molecule type" value="Genomic_DNA"/>
</dbReference>
<keyword evidence="1" id="KW-0175">Coiled coil</keyword>
<evidence type="ECO:0000313" key="3">
    <source>
        <dbReference type="EMBL" id="PVX61189.1"/>
    </source>
</evidence>
<feature type="coiled-coil region" evidence="1">
    <location>
        <begin position="493"/>
        <end position="520"/>
    </location>
</feature>
<dbReference type="Proteomes" id="UP000245712">
    <property type="component" value="Unassembled WGS sequence"/>
</dbReference>
<dbReference type="Pfam" id="PF01926">
    <property type="entry name" value="MMR_HSR1"/>
    <property type="match status" value="1"/>
</dbReference>
<reference evidence="3 4" key="1">
    <citation type="submission" date="2018-05" db="EMBL/GenBank/DDBJ databases">
        <title>Genomic Encyclopedia of Type Strains, Phase IV (KMG-V): Genome sequencing to study the core and pangenomes of soil and plant-associated prokaryotes.</title>
        <authorList>
            <person name="Whitman W."/>
        </authorList>
    </citation>
    <scope>NUCLEOTIDE SEQUENCE [LARGE SCALE GENOMIC DNA]</scope>
    <source>
        <strain evidence="3 4">SCZa-39</strain>
    </source>
</reference>